<comment type="similarity">
    <text evidence="1">Belongs to the short-chain dehydrogenases/reductases (SDR) family.</text>
</comment>
<gene>
    <name evidence="2" type="primary">mas1</name>
    <name evidence="2" type="ORF">GCM10007874_46890</name>
</gene>
<dbReference type="RefSeq" id="WP_284314676.1">
    <property type="nucleotide sequence ID" value="NZ_BSPC01000052.1"/>
</dbReference>
<dbReference type="PRINTS" id="PR00080">
    <property type="entry name" value="SDRFAMILY"/>
</dbReference>
<dbReference type="Gene3D" id="3.40.50.720">
    <property type="entry name" value="NAD(P)-binding Rossmann-like Domain"/>
    <property type="match status" value="1"/>
</dbReference>
<dbReference type="PANTHER" id="PTHR43975">
    <property type="entry name" value="ZGC:101858"/>
    <property type="match status" value="1"/>
</dbReference>
<evidence type="ECO:0000313" key="2">
    <source>
        <dbReference type="EMBL" id="GLS21672.1"/>
    </source>
</evidence>
<dbReference type="Pfam" id="PF00106">
    <property type="entry name" value="adh_short"/>
    <property type="match status" value="1"/>
</dbReference>
<evidence type="ECO:0000256" key="1">
    <source>
        <dbReference type="RuleBase" id="RU000363"/>
    </source>
</evidence>
<organism evidence="2 3">
    <name type="scientific">Labrys miyagiensis</name>
    <dbReference type="NCBI Taxonomy" id="346912"/>
    <lineage>
        <taxon>Bacteria</taxon>
        <taxon>Pseudomonadati</taxon>
        <taxon>Pseudomonadota</taxon>
        <taxon>Alphaproteobacteria</taxon>
        <taxon>Hyphomicrobiales</taxon>
        <taxon>Xanthobacteraceae</taxon>
        <taxon>Labrys</taxon>
    </lineage>
</organism>
<keyword evidence="3" id="KW-1185">Reference proteome</keyword>
<accession>A0ABQ6CTU4</accession>
<evidence type="ECO:0000313" key="3">
    <source>
        <dbReference type="Proteomes" id="UP001156882"/>
    </source>
</evidence>
<sequence length="244" mass="25916">MAEAASDMLAPAGRVVMLSGASRGIGLAIALRLSAEGYFLSLGVRTPTAAGLAAFPPERVLIHRFDATQPQSAQAWLDATLARFGRLDALINNAGILRPLDLRSGDEAVLDEMWAVNVKAPYRLIRLALPHLEAGGHGRIINIASTDGKRYRDTVSVAYAMTKHAVMALSHAAKFAGWEKGVRVTALCPGAVDTELVASIPGVTPSANRLAPETVGETVAFLLRLPNTASVAELVMNTRLESWI</sequence>
<name>A0ABQ6CTU4_9HYPH</name>
<dbReference type="InterPro" id="IPR002347">
    <property type="entry name" value="SDR_fam"/>
</dbReference>
<dbReference type="PANTHER" id="PTHR43975:SF2">
    <property type="entry name" value="EG:BACR7A4.14 PROTEIN-RELATED"/>
    <property type="match status" value="1"/>
</dbReference>
<proteinExistence type="inferred from homology"/>
<comment type="caution">
    <text evidence="2">The sequence shown here is derived from an EMBL/GenBank/DDBJ whole genome shotgun (WGS) entry which is preliminary data.</text>
</comment>
<dbReference type="SUPFAM" id="SSF51735">
    <property type="entry name" value="NAD(P)-binding Rossmann-fold domains"/>
    <property type="match status" value="1"/>
</dbReference>
<reference evidence="3" key="1">
    <citation type="journal article" date="2019" name="Int. J. Syst. Evol. Microbiol.">
        <title>The Global Catalogue of Microorganisms (GCM) 10K type strain sequencing project: providing services to taxonomists for standard genome sequencing and annotation.</title>
        <authorList>
            <consortium name="The Broad Institute Genomics Platform"/>
            <consortium name="The Broad Institute Genome Sequencing Center for Infectious Disease"/>
            <person name="Wu L."/>
            <person name="Ma J."/>
        </authorList>
    </citation>
    <scope>NUCLEOTIDE SEQUENCE [LARGE SCALE GENOMIC DNA]</scope>
    <source>
        <strain evidence="3">NBRC 101365</strain>
    </source>
</reference>
<protein>
    <submittedName>
        <fullName evidence="2">Agropine synthesis reductase</fullName>
    </submittedName>
</protein>
<dbReference type="InterPro" id="IPR036291">
    <property type="entry name" value="NAD(P)-bd_dom_sf"/>
</dbReference>
<dbReference type="EMBL" id="BSPC01000052">
    <property type="protein sequence ID" value="GLS21672.1"/>
    <property type="molecule type" value="Genomic_DNA"/>
</dbReference>
<dbReference type="Proteomes" id="UP001156882">
    <property type="component" value="Unassembled WGS sequence"/>
</dbReference>
<dbReference type="PRINTS" id="PR00081">
    <property type="entry name" value="GDHRDH"/>
</dbReference>